<dbReference type="GO" id="GO:0009007">
    <property type="term" value="F:site-specific DNA-methyltransferase (adenine-specific) activity"/>
    <property type="evidence" value="ECO:0007669"/>
    <property type="project" value="InterPro"/>
</dbReference>
<keyword evidence="1" id="KW-0808">Transferase</keyword>
<dbReference type="AlphaFoldDB" id="A0A379C9P4"/>
<dbReference type="InterPro" id="IPR008593">
    <property type="entry name" value="Dam_MeTrfase"/>
</dbReference>
<proteinExistence type="predicted"/>
<evidence type="ECO:0000313" key="1">
    <source>
        <dbReference type="EMBL" id="SUB59102.1"/>
    </source>
</evidence>
<dbReference type="Pfam" id="PF05869">
    <property type="entry name" value="Dam"/>
    <property type="match status" value="1"/>
</dbReference>
<evidence type="ECO:0000313" key="3">
    <source>
        <dbReference type="Proteomes" id="UP000255417"/>
    </source>
</evidence>
<dbReference type="GO" id="GO:0032259">
    <property type="term" value="P:methylation"/>
    <property type="evidence" value="ECO:0007669"/>
    <property type="project" value="UniProtKB-KW"/>
</dbReference>
<dbReference type="OrthoDB" id="5288620at2"/>
<sequence length="181" mass="20961">MGNQTENTDLWATPFWVTAFAELYFLNCKNSNKNKGFGLDAAANEFNRKCKKFISKEQDALSVDWASKSKRIWCNPPYSDPLPFIEKAITESEKGAKVVMLLNVDNSTRWFAKCVQHANKIVFVTLGRIPFLHSQTGEETKGAKRPQMFVFFDKTKREKLSTDYLSLNEIRQISHYRHLRD</sequence>
<dbReference type="REBASE" id="405488">
    <property type="entry name" value="M.Put12872ORF2082P"/>
</dbReference>
<dbReference type="NCBIfam" id="TIGR01712">
    <property type="entry name" value="phage_N6A_met"/>
    <property type="match status" value="1"/>
</dbReference>
<dbReference type="GO" id="GO:0009307">
    <property type="term" value="P:DNA restriction-modification system"/>
    <property type="evidence" value="ECO:0007669"/>
    <property type="project" value="InterPro"/>
</dbReference>
<organism evidence="1 3">
    <name type="scientific">Phocoenobacter uteri</name>
    <dbReference type="NCBI Taxonomy" id="146806"/>
    <lineage>
        <taxon>Bacteria</taxon>
        <taxon>Pseudomonadati</taxon>
        <taxon>Pseudomonadota</taxon>
        <taxon>Gammaproteobacteria</taxon>
        <taxon>Pasteurellales</taxon>
        <taxon>Pasteurellaceae</taxon>
        <taxon>Phocoenobacter</taxon>
    </lineage>
</organism>
<dbReference type="GO" id="GO:0003677">
    <property type="term" value="F:DNA binding"/>
    <property type="evidence" value="ECO:0007669"/>
    <property type="project" value="InterPro"/>
</dbReference>
<protein>
    <submittedName>
        <fullName evidence="1">Phage N-6-adenine-methyltransferase</fullName>
    </submittedName>
</protein>
<keyword evidence="1" id="KW-0489">Methyltransferase</keyword>
<dbReference type="Proteomes" id="UP000255417">
    <property type="component" value="Unassembled WGS sequence"/>
</dbReference>
<dbReference type="REBASE" id="405489">
    <property type="entry name" value="M.Put12872ORF1077P"/>
</dbReference>
<keyword evidence="3" id="KW-1185">Reference proteome</keyword>
<dbReference type="EMBL" id="UGTA01000004">
    <property type="protein sequence ID" value="SUB76451.1"/>
    <property type="molecule type" value="Genomic_DNA"/>
</dbReference>
<reference evidence="1 3" key="1">
    <citation type="submission" date="2018-06" db="EMBL/GenBank/DDBJ databases">
        <authorList>
            <consortium name="Pathogen Informatics"/>
            <person name="Doyle S."/>
        </authorList>
    </citation>
    <scope>NUCLEOTIDE SEQUENCE [LARGE SCALE GENOMIC DNA]</scope>
    <source>
        <strain evidence="1 3">NCTC12872</strain>
    </source>
</reference>
<accession>A0A379C9P4</accession>
<name>A0A379C9P4_9PAST</name>
<gene>
    <name evidence="1" type="ORF">NCTC12872_01077</name>
    <name evidence="2" type="ORF">NCTC12872_02082</name>
</gene>
<dbReference type="EMBL" id="UGTA01000001">
    <property type="protein sequence ID" value="SUB59102.1"/>
    <property type="molecule type" value="Genomic_DNA"/>
</dbReference>
<dbReference type="RefSeq" id="WP_115315595.1">
    <property type="nucleotide sequence ID" value="NZ_LWIF01000001.1"/>
</dbReference>
<evidence type="ECO:0000313" key="2">
    <source>
        <dbReference type="EMBL" id="SUB76451.1"/>
    </source>
</evidence>